<evidence type="ECO:0000313" key="1">
    <source>
        <dbReference type="EMBL" id="MFD1586165.1"/>
    </source>
</evidence>
<accession>A0ABD6C9K1</accession>
<protein>
    <recommendedName>
        <fullName evidence="3">Archaeal Type IV pilin N-terminal domain-containing protein</fullName>
    </recommendedName>
</protein>
<reference evidence="1 2" key="1">
    <citation type="journal article" date="2019" name="Int. J. Syst. Evol. Microbiol.">
        <title>The Global Catalogue of Microorganisms (GCM) 10K type strain sequencing project: providing services to taxonomists for standard genome sequencing and annotation.</title>
        <authorList>
            <consortium name="The Broad Institute Genomics Platform"/>
            <consortium name="The Broad Institute Genome Sequencing Center for Infectious Disease"/>
            <person name="Wu L."/>
            <person name="Ma J."/>
        </authorList>
    </citation>
    <scope>NUCLEOTIDE SEQUENCE [LARGE SCALE GENOMIC DNA]</scope>
    <source>
        <strain evidence="1 2">CGMCC 1.12125</strain>
    </source>
</reference>
<gene>
    <name evidence="1" type="ORF">ACFR9U_04165</name>
</gene>
<dbReference type="EMBL" id="JBHUDJ010000002">
    <property type="protein sequence ID" value="MFD1586165.1"/>
    <property type="molecule type" value="Genomic_DNA"/>
</dbReference>
<proteinExistence type="predicted"/>
<dbReference type="AlphaFoldDB" id="A0ABD6C9K1"/>
<keyword evidence="2" id="KW-1185">Reference proteome</keyword>
<organism evidence="1 2">
    <name type="scientific">Halorientalis brevis</name>
    <dbReference type="NCBI Taxonomy" id="1126241"/>
    <lineage>
        <taxon>Archaea</taxon>
        <taxon>Methanobacteriati</taxon>
        <taxon>Methanobacteriota</taxon>
        <taxon>Stenosarchaea group</taxon>
        <taxon>Halobacteria</taxon>
        <taxon>Halobacteriales</taxon>
        <taxon>Haloarculaceae</taxon>
        <taxon>Halorientalis</taxon>
    </lineage>
</organism>
<name>A0ABD6C9K1_9EURY</name>
<sequence length="168" mass="17548">MRDSAAASSLLFVLAAGLLIGFVGGIVVSGANSAPLDDSTLPTSVSSGGPSCYDGPRANAGWLHVIASGERWTTTLNATVVHPRGTDVTVDVSQRQTGDYEIALETVQSNSLKFENESCRAATTVNVATDLPDPDFVVTMNGRPVRTVDQEETTANLYPLPNPINATG</sequence>
<dbReference type="RefSeq" id="WP_247376439.1">
    <property type="nucleotide sequence ID" value="NZ_JALLGV010000002.1"/>
</dbReference>
<dbReference type="Proteomes" id="UP001597119">
    <property type="component" value="Unassembled WGS sequence"/>
</dbReference>
<evidence type="ECO:0000313" key="2">
    <source>
        <dbReference type="Proteomes" id="UP001597119"/>
    </source>
</evidence>
<comment type="caution">
    <text evidence="1">The sequence shown here is derived from an EMBL/GenBank/DDBJ whole genome shotgun (WGS) entry which is preliminary data.</text>
</comment>
<evidence type="ECO:0008006" key="3">
    <source>
        <dbReference type="Google" id="ProtNLM"/>
    </source>
</evidence>